<feature type="repeat" description="TPR" evidence="4">
    <location>
        <begin position="191"/>
        <end position="224"/>
    </location>
</feature>
<dbReference type="PROSITE" id="PS51678">
    <property type="entry name" value="SAM_MT_PRMT"/>
    <property type="match status" value="1"/>
</dbReference>
<dbReference type="Gene3D" id="2.70.160.11">
    <property type="entry name" value="Hnrnp arginine n-methyltransferase1"/>
    <property type="match status" value="1"/>
</dbReference>
<feature type="repeat" description="TPR" evidence="4">
    <location>
        <begin position="123"/>
        <end position="156"/>
    </location>
</feature>
<dbReference type="Pfam" id="PF13432">
    <property type="entry name" value="TPR_16"/>
    <property type="match status" value="1"/>
</dbReference>
<dbReference type="InterPro" id="IPR055135">
    <property type="entry name" value="PRMT_dom"/>
</dbReference>
<dbReference type="PROSITE" id="PS50293">
    <property type="entry name" value="TPR_REGION"/>
    <property type="match status" value="1"/>
</dbReference>
<dbReference type="InterPro" id="IPR011990">
    <property type="entry name" value="TPR-like_helical_dom_sf"/>
</dbReference>
<keyword evidence="7" id="KW-1185">Reference proteome</keyword>
<dbReference type="PANTHER" id="PTHR11006">
    <property type="entry name" value="PROTEIN ARGININE N-METHYLTRANSFERASE"/>
    <property type="match status" value="1"/>
</dbReference>
<dbReference type="PROSITE" id="PS50005">
    <property type="entry name" value="TPR"/>
    <property type="match status" value="4"/>
</dbReference>
<feature type="domain" description="Protein arginine N-methyltransferase" evidence="5">
    <location>
        <begin position="432"/>
        <end position="546"/>
    </location>
</feature>
<gene>
    <name evidence="6" type="ORF">A8950_0708</name>
</gene>
<keyword evidence="2" id="KW-0808">Transferase</keyword>
<keyword evidence="4" id="KW-0802">TPR repeat</keyword>
<protein>
    <submittedName>
        <fullName evidence="6">Tfp pilus assembly protein PilF</fullName>
    </submittedName>
</protein>
<feature type="repeat" description="TPR" evidence="4">
    <location>
        <begin position="89"/>
        <end position="122"/>
    </location>
</feature>
<dbReference type="GO" id="GO:0016274">
    <property type="term" value="F:protein-arginine N-methyltransferase activity"/>
    <property type="evidence" value="ECO:0007669"/>
    <property type="project" value="InterPro"/>
</dbReference>
<dbReference type="SUPFAM" id="SSF53335">
    <property type="entry name" value="S-adenosyl-L-methionine-dependent methyltransferases"/>
    <property type="match status" value="1"/>
</dbReference>
<dbReference type="Gene3D" id="1.25.40.10">
    <property type="entry name" value="Tetratricopeptide repeat domain"/>
    <property type="match status" value="2"/>
</dbReference>
<dbReference type="Gene3D" id="3.40.50.150">
    <property type="entry name" value="Vaccinia Virus protein VP39"/>
    <property type="match status" value="1"/>
</dbReference>
<organism evidence="6 7">
    <name type="scientific">Dongia mobilis</name>
    <dbReference type="NCBI Taxonomy" id="578943"/>
    <lineage>
        <taxon>Bacteria</taxon>
        <taxon>Pseudomonadati</taxon>
        <taxon>Pseudomonadota</taxon>
        <taxon>Alphaproteobacteria</taxon>
        <taxon>Rhodospirillales</taxon>
        <taxon>Dongiaceae</taxon>
        <taxon>Dongia</taxon>
    </lineage>
</organism>
<dbReference type="SUPFAM" id="SSF48452">
    <property type="entry name" value="TPR-like"/>
    <property type="match status" value="1"/>
</dbReference>
<sequence>MAPEETFDSDGRGDTPVDPHAANLVAAGAALEAGRVEEASRICSAIIAEDPAHAPAIHLLGIITYQSGAGVAAALELVERAIALDPNQSKFYVSRGALRYAEDLDQEAAADFHRATQLSPDDSMAWNNLGNALLRLNQVEDAELAFRRALGRQPAPVSAINNLGVALKRRGQFDKALICFREAIIHDPTYVDAHVNLGELLYQMDDVAAAEEYFRRAVELDPDCAPAYASLSQVLHDQHKPEEALDILRQGLGRFPDDPDLQFAQRLQLSSVIPAWHLPMINDSERNEAYSAALRRNVRPDDLVLEIGTGSGIVAMMAARAGARRVVTCEVLPAIAELAKSVIARNGYDDRISVIVKKSTQLKLGEDLPERADLFVSELINVGLLAPGMISVIRHARENLLKPDARIIPQAARVSGCLLRCDHLARINPVREIAGFDMSPMDAMRSPGYAQIDLGVDPHQRLSDEVEIFGFDFRTDLAEKASHRVAFRVTDGGICHGVAFWFDLHMDDEIVYHSASKTRTNHWKQAMHFFTQPVEVVAGQVLTVTAGYDNTRIFFNPA</sequence>
<evidence type="ECO:0000313" key="7">
    <source>
        <dbReference type="Proteomes" id="UP000295783"/>
    </source>
</evidence>
<reference evidence="6 7" key="1">
    <citation type="submission" date="2019-03" db="EMBL/GenBank/DDBJ databases">
        <title>Genomic Encyclopedia of Type Strains, Phase III (KMG-III): the genomes of soil and plant-associated and newly described type strains.</title>
        <authorList>
            <person name="Whitman W."/>
        </authorList>
    </citation>
    <scope>NUCLEOTIDE SEQUENCE [LARGE SCALE GENOMIC DNA]</scope>
    <source>
        <strain evidence="6 7">CGMCC 1.7660</strain>
    </source>
</reference>
<dbReference type="InterPro" id="IPR029063">
    <property type="entry name" value="SAM-dependent_MTases_sf"/>
</dbReference>
<dbReference type="SMART" id="SM00028">
    <property type="entry name" value="TPR"/>
    <property type="match status" value="6"/>
</dbReference>
<evidence type="ECO:0000256" key="1">
    <source>
        <dbReference type="ARBA" id="ARBA00022603"/>
    </source>
</evidence>
<proteinExistence type="predicted"/>
<dbReference type="Proteomes" id="UP000295783">
    <property type="component" value="Unassembled WGS sequence"/>
</dbReference>
<evidence type="ECO:0000259" key="5">
    <source>
        <dbReference type="Pfam" id="PF22528"/>
    </source>
</evidence>
<dbReference type="Pfam" id="PF22528">
    <property type="entry name" value="PRMT_C"/>
    <property type="match status" value="1"/>
</dbReference>
<dbReference type="GO" id="GO:0042054">
    <property type="term" value="F:histone methyltransferase activity"/>
    <property type="evidence" value="ECO:0007669"/>
    <property type="project" value="TreeGrafter"/>
</dbReference>
<evidence type="ECO:0000313" key="6">
    <source>
        <dbReference type="EMBL" id="TDQ84160.1"/>
    </source>
</evidence>
<dbReference type="EMBL" id="SNYW01000006">
    <property type="protein sequence ID" value="TDQ84160.1"/>
    <property type="molecule type" value="Genomic_DNA"/>
</dbReference>
<evidence type="ECO:0000256" key="2">
    <source>
        <dbReference type="ARBA" id="ARBA00022679"/>
    </source>
</evidence>
<accession>A0A4R6WVF4</accession>
<dbReference type="PANTHER" id="PTHR11006:SF4">
    <property type="entry name" value="PROTEIN ARGININE N-METHYLTRANSFERASE 7"/>
    <property type="match status" value="1"/>
</dbReference>
<comment type="caution">
    <text evidence="6">The sequence shown here is derived from an EMBL/GenBank/DDBJ whole genome shotgun (WGS) entry which is preliminary data.</text>
</comment>
<dbReference type="InterPro" id="IPR025799">
    <property type="entry name" value="Arg_MeTrfase"/>
</dbReference>
<evidence type="ECO:0000256" key="3">
    <source>
        <dbReference type="ARBA" id="ARBA00022691"/>
    </source>
</evidence>
<dbReference type="Pfam" id="PF14559">
    <property type="entry name" value="TPR_19"/>
    <property type="match status" value="1"/>
</dbReference>
<keyword evidence="1" id="KW-0489">Methyltransferase</keyword>
<feature type="repeat" description="TPR" evidence="4">
    <location>
        <begin position="157"/>
        <end position="190"/>
    </location>
</feature>
<evidence type="ECO:0000256" key="4">
    <source>
        <dbReference type="PROSITE-ProRule" id="PRU00339"/>
    </source>
</evidence>
<dbReference type="GO" id="GO:0032259">
    <property type="term" value="P:methylation"/>
    <property type="evidence" value="ECO:0007669"/>
    <property type="project" value="UniProtKB-KW"/>
</dbReference>
<keyword evidence="3" id="KW-0949">S-adenosyl-L-methionine</keyword>
<dbReference type="AlphaFoldDB" id="A0A4R6WVF4"/>
<dbReference type="Pfam" id="PF06325">
    <property type="entry name" value="PrmA"/>
    <property type="match status" value="1"/>
</dbReference>
<name>A0A4R6WVF4_9PROT</name>
<dbReference type="InterPro" id="IPR019734">
    <property type="entry name" value="TPR_rpt"/>
</dbReference>